<dbReference type="EMBL" id="JBHSDL010000005">
    <property type="protein sequence ID" value="MFC4373311.1"/>
    <property type="molecule type" value="Genomic_DNA"/>
</dbReference>
<protein>
    <submittedName>
        <fullName evidence="1">Uncharacterized protein</fullName>
    </submittedName>
</protein>
<evidence type="ECO:0000313" key="1">
    <source>
        <dbReference type="EMBL" id="MFC4373311.1"/>
    </source>
</evidence>
<keyword evidence="2" id="KW-1185">Reference proteome</keyword>
<dbReference type="RefSeq" id="WP_378555953.1">
    <property type="nucleotide sequence ID" value="NZ_JBHSDL010000005.1"/>
</dbReference>
<accession>A0ABV8VBK4</accession>
<gene>
    <name evidence="1" type="ORF">ACFO5K_04280</name>
</gene>
<proteinExistence type="predicted"/>
<organism evidence="1 2">
    <name type="scientific">Nocardia halotolerans</name>
    <dbReference type="NCBI Taxonomy" id="1755878"/>
    <lineage>
        <taxon>Bacteria</taxon>
        <taxon>Bacillati</taxon>
        <taxon>Actinomycetota</taxon>
        <taxon>Actinomycetes</taxon>
        <taxon>Mycobacteriales</taxon>
        <taxon>Nocardiaceae</taxon>
        <taxon>Nocardia</taxon>
    </lineage>
</organism>
<evidence type="ECO:0000313" key="2">
    <source>
        <dbReference type="Proteomes" id="UP001595844"/>
    </source>
</evidence>
<reference evidence="2" key="1">
    <citation type="journal article" date="2019" name="Int. J. Syst. Evol. Microbiol.">
        <title>The Global Catalogue of Microorganisms (GCM) 10K type strain sequencing project: providing services to taxonomists for standard genome sequencing and annotation.</title>
        <authorList>
            <consortium name="The Broad Institute Genomics Platform"/>
            <consortium name="The Broad Institute Genome Sequencing Center for Infectious Disease"/>
            <person name="Wu L."/>
            <person name="Ma J."/>
        </authorList>
    </citation>
    <scope>NUCLEOTIDE SEQUENCE [LARGE SCALE GENOMIC DNA]</scope>
    <source>
        <strain evidence="2">IBRC-M 10490</strain>
    </source>
</reference>
<dbReference type="Proteomes" id="UP001595844">
    <property type="component" value="Unassembled WGS sequence"/>
</dbReference>
<name>A0ABV8VBK4_9NOCA</name>
<comment type="caution">
    <text evidence="1">The sequence shown here is derived from an EMBL/GenBank/DDBJ whole genome shotgun (WGS) entry which is preliminary data.</text>
</comment>
<sequence length="85" mass="10262">MWDEKVDLSATFHNPDMTFIERRDAIVARLKRTRWFKTADQHEFDGVHDIIAEHLAHAEDTEEWDGWWDELYDLADYARVWIGTR</sequence>